<accession>A0A3B0UMP6</accession>
<dbReference type="EMBL" id="UOEU01000356">
    <property type="protein sequence ID" value="VAW32441.1"/>
    <property type="molecule type" value="Genomic_DNA"/>
</dbReference>
<organism evidence="1">
    <name type="scientific">hydrothermal vent metagenome</name>
    <dbReference type="NCBI Taxonomy" id="652676"/>
    <lineage>
        <taxon>unclassified sequences</taxon>
        <taxon>metagenomes</taxon>
        <taxon>ecological metagenomes</taxon>
    </lineage>
</organism>
<reference evidence="1" key="1">
    <citation type="submission" date="2018-06" db="EMBL/GenBank/DDBJ databases">
        <authorList>
            <person name="Zhirakovskaya E."/>
        </authorList>
    </citation>
    <scope>NUCLEOTIDE SEQUENCE</scope>
</reference>
<evidence type="ECO:0008006" key="2">
    <source>
        <dbReference type="Google" id="ProtNLM"/>
    </source>
</evidence>
<protein>
    <recommendedName>
        <fullName evidence="2">Peptide chain release factor 1</fullName>
    </recommendedName>
</protein>
<gene>
    <name evidence="1" type="ORF">MNBD_CHLOROFLEXI01-3617</name>
</gene>
<dbReference type="AlphaFoldDB" id="A0A3B0UMP6"/>
<sequence>MLDKIKQVVTRYDEIERQMSDPAVLADHVQLTKLAQ</sequence>
<evidence type="ECO:0000313" key="1">
    <source>
        <dbReference type="EMBL" id="VAW32441.1"/>
    </source>
</evidence>
<feature type="non-terminal residue" evidence="1">
    <location>
        <position position="36"/>
    </location>
</feature>
<name>A0A3B0UMP6_9ZZZZ</name>
<dbReference type="Gene3D" id="6.10.140.1950">
    <property type="match status" value="1"/>
</dbReference>
<proteinExistence type="predicted"/>